<dbReference type="OrthoDB" id="9803297at2"/>
<evidence type="ECO:0000256" key="4">
    <source>
        <dbReference type="PIRSR" id="PIRSR000188-1"/>
    </source>
</evidence>
<dbReference type="InterPro" id="IPR006095">
    <property type="entry name" value="Glu/Leu/Phe/Val/Trp_DH"/>
</dbReference>
<reference evidence="8 9" key="1">
    <citation type="submission" date="2018-07" db="EMBL/GenBank/DDBJ databases">
        <title>Complete genome sequencing of Ornithinimicrobium sp. AMA3305.</title>
        <authorList>
            <person name="Bae J.-W."/>
        </authorList>
    </citation>
    <scope>NUCLEOTIDE SEQUENCE [LARGE SCALE GENOMIC DNA]</scope>
    <source>
        <strain evidence="8 9">AMA3305</strain>
    </source>
</reference>
<dbReference type="Gene3D" id="3.40.50.10860">
    <property type="entry name" value="Leucine Dehydrogenase, chain A, domain 1"/>
    <property type="match status" value="1"/>
</dbReference>
<feature type="domain" description="Glutamate/phenylalanine/leucine/valine/L-tryptophan dehydrogenase C-terminal" evidence="7">
    <location>
        <begin position="138"/>
        <end position="341"/>
    </location>
</feature>
<dbReference type="PRINTS" id="PR00082">
    <property type="entry name" value="GLFDHDRGNASE"/>
</dbReference>
<evidence type="ECO:0000256" key="1">
    <source>
        <dbReference type="ARBA" id="ARBA00006382"/>
    </source>
</evidence>
<dbReference type="PANTHER" id="PTHR42722">
    <property type="entry name" value="LEUCINE DEHYDROGENASE"/>
    <property type="match status" value="1"/>
</dbReference>
<dbReference type="Pfam" id="PF00208">
    <property type="entry name" value="ELFV_dehydrog"/>
    <property type="match status" value="1"/>
</dbReference>
<evidence type="ECO:0000256" key="2">
    <source>
        <dbReference type="ARBA" id="ARBA00023002"/>
    </source>
</evidence>
<dbReference type="Proteomes" id="UP000253790">
    <property type="component" value="Chromosome"/>
</dbReference>
<dbReference type="GO" id="GO:0016639">
    <property type="term" value="F:oxidoreductase activity, acting on the CH-NH2 group of donors, NAD or NADP as acceptor"/>
    <property type="evidence" value="ECO:0007669"/>
    <property type="project" value="InterPro"/>
</dbReference>
<sequence length="341" mass="34925">MPDLFAGEQVITCHDEEVGLRAVIAVDDTTLGPGFGGVRWRPYPSQAAAVAEAQRLAQAMTLKHALAELPYGGAKSVILADGPLPAEGSQERVALLTSYGEFVARTAGTYVPGVDMGTTPGDMQAIRGAGARAFCADVDPGPYTATGVYAAMRAGVRHALGSGMGGVRVLVQGAGHVGANVARYAARDGAQVVVADVDASRAQTVADEVGGTVGDPLSAATDECDVFAPCAVARVITAANAGQVRARVVAGAANDTLDAPGVADLLRRRGITYVPDFIANAGGVLQVHGGEVGWSEEELTGRLERIGDRVGAVLQEADDQGVSSVTAALARAARRLEEARR</sequence>
<dbReference type="Gene3D" id="3.40.50.720">
    <property type="entry name" value="NAD(P)-binding Rossmann-like Domain"/>
    <property type="match status" value="1"/>
</dbReference>
<gene>
    <name evidence="8" type="ORF">DV701_03205</name>
</gene>
<dbReference type="InterPro" id="IPR006097">
    <property type="entry name" value="Glu/Leu/Phe/Val/Trp_DH_dimer"/>
</dbReference>
<dbReference type="EMBL" id="CP031229">
    <property type="protein sequence ID" value="AXH95277.1"/>
    <property type="molecule type" value="Genomic_DNA"/>
</dbReference>
<evidence type="ECO:0000256" key="6">
    <source>
        <dbReference type="RuleBase" id="RU004417"/>
    </source>
</evidence>
<dbReference type="InterPro" id="IPR016211">
    <property type="entry name" value="Glu/Phe/Leu/Val/Trp_DH_bac/arc"/>
</dbReference>
<dbReference type="AlphaFoldDB" id="A0A345NJR9"/>
<evidence type="ECO:0000256" key="5">
    <source>
        <dbReference type="PIRSR" id="PIRSR000188-2"/>
    </source>
</evidence>
<evidence type="ECO:0000259" key="7">
    <source>
        <dbReference type="SMART" id="SM00839"/>
    </source>
</evidence>
<evidence type="ECO:0000256" key="3">
    <source>
        <dbReference type="ARBA" id="ARBA00023027"/>
    </source>
</evidence>
<feature type="binding site" evidence="5">
    <location>
        <begin position="173"/>
        <end position="178"/>
    </location>
    <ligand>
        <name>NAD(+)</name>
        <dbReference type="ChEBI" id="CHEBI:57540"/>
    </ligand>
</feature>
<dbReference type="GO" id="GO:0000166">
    <property type="term" value="F:nucleotide binding"/>
    <property type="evidence" value="ECO:0007669"/>
    <property type="project" value="UniProtKB-KW"/>
</dbReference>
<organism evidence="8 9">
    <name type="scientific">Ornithinimicrobium avium</name>
    <dbReference type="NCBI Taxonomy" id="2283195"/>
    <lineage>
        <taxon>Bacteria</taxon>
        <taxon>Bacillati</taxon>
        <taxon>Actinomycetota</taxon>
        <taxon>Actinomycetes</taxon>
        <taxon>Micrococcales</taxon>
        <taxon>Ornithinimicrobiaceae</taxon>
        <taxon>Ornithinimicrobium</taxon>
    </lineage>
</organism>
<dbReference type="GO" id="GO:0006520">
    <property type="term" value="P:amino acid metabolic process"/>
    <property type="evidence" value="ECO:0007669"/>
    <property type="project" value="InterPro"/>
</dbReference>
<dbReference type="InterPro" id="IPR046346">
    <property type="entry name" value="Aminoacid_DH-like_N_sf"/>
</dbReference>
<dbReference type="InterPro" id="IPR036291">
    <property type="entry name" value="NAD(P)-bd_dom_sf"/>
</dbReference>
<proteinExistence type="inferred from homology"/>
<name>A0A345NJR9_9MICO</name>
<dbReference type="KEGG" id="orn:DV701_03205"/>
<dbReference type="SMART" id="SM00839">
    <property type="entry name" value="ELFV_dehydrog"/>
    <property type="match status" value="1"/>
</dbReference>
<keyword evidence="3 5" id="KW-0520">NAD</keyword>
<dbReference type="SUPFAM" id="SSF51735">
    <property type="entry name" value="NAD(P)-binding Rossmann-fold domains"/>
    <property type="match status" value="1"/>
</dbReference>
<comment type="similarity">
    <text evidence="1 6">Belongs to the Glu/Leu/Phe/Val dehydrogenases family.</text>
</comment>
<keyword evidence="2 6" id="KW-0560">Oxidoreductase</keyword>
<dbReference type="Pfam" id="PF02812">
    <property type="entry name" value="ELFV_dehydrog_N"/>
    <property type="match status" value="1"/>
</dbReference>
<keyword evidence="9" id="KW-1185">Reference proteome</keyword>
<evidence type="ECO:0000313" key="9">
    <source>
        <dbReference type="Proteomes" id="UP000253790"/>
    </source>
</evidence>
<feature type="active site" description="Proton donor/acceptor" evidence="4">
    <location>
        <position position="75"/>
    </location>
</feature>
<accession>A0A345NJR9</accession>
<dbReference type="PANTHER" id="PTHR42722:SF1">
    <property type="entry name" value="VALINE DEHYDROGENASE"/>
    <property type="match status" value="1"/>
</dbReference>
<protein>
    <submittedName>
        <fullName evidence="8">Glu/Leu/Phe/Val dehydrogenase</fullName>
    </submittedName>
</protein>
<dbReference type="InterPro" id="IPR006096">
    <property type="entry name" value="Glu/Leu/Phe/Val/Trp_DH_C"/>
</dbReference>
<evidence type="ECO:0000313" key="8">
    <source>
        <dbReference type="EMBL" id="AXH95277.1"/>
    </source>
</evidence>
<dbReference type="SUPFAM" id="SSF53223">
    <property type="entry name" value="Aminoacid dehydrogenase-like, N-terminal domain"/>
    <property type="match status" value="1"/>
</dbReference>
<keyword evidence="5" id="KW-0547">Nucleotide-binding</keyword>
<dbReference type="PIRSF" id="PIRSF000188">
    <property type="entry name" value="Phe_leu_dh"/>
    <property type="match status" value="1"/>
</dbReference>